<gene>
    <name evidence="2" type="ORF">Vbra_12618</name>
</gene>
<sequence length="1163" mass="129078">MQGRRSTTRAVLESIGETETAEPPKAHSLVSKRDMRRSVLLVLLGALWAQCSSAGDGPFPSPPFFERDLALFFNGDLTFQPDWDCRGVPSPHPKLHWNTLRQQLLQLYPPFNDADTNTSPEQRKGLFAEVRGATEIGQLFLVLDLNATRAPHRSQGALQTRHCPLGAFASWLFQSVHPPDGIMGDGVEAFQRYMHSSAHTIHQTIKQLSIDEITGTTWPILRLLIALDKGWAKTSVNDCFHHPHPSVDWRQFQADAQSLAKKVIASGSLATYAEDHAAVSQSGTILFLTTSRAPWNLSVADSMALLTGNSTPSTNSTAHGNTTVATTIGRLTLACPLGSATALLLQALGTAALRDMHRLLQVKMAIVRQHLTDIHATAVFSSGWPIFELLLIIGEQRSHRNCRPIPLQDLMPFHRFPVPADILSTLRGLHPLQMRQQLLPWLAHRSAPLRNLTDALSAAALLALPVPAHAAGAADGRLVYITLAASDAVIPFFPLWWGRQIHILGLLNTVVITRSQAAYHACIEGRKAALAPPRLAGVFIATERGRTTIEELGTCVLLPYGDGNGEVCAREEEVRKGNLWGAFPDTAAALVKYSVLLVGAQFGLRMVWFDMDVMWVRDPTRLIVQRAKDGAAGENDLLVLEELFTDDARDEIIYVGNTGASDVFLGVLLSLIMGFPFAAPNKMLNALIRPQTVAFSGVPRQLALDLRQRIRVGMLDPQESFASRQGWFGDLDNVYAFATFQREEDWPAIEHSIMDLFSPSVRCKTAVHLLRNLAAASSTTTAQQHHEQLARNDTGTALNDTVGDGCFRATVLETHKVLLFILDTFFRNRTPKQPLFSTAADKRKQALLGETRKLLEREEAFRHGRENATDLLPTADDPMNATYVSLPYGNLTVLSVSYADGCCEMEQEQNHRTALEWGCTDAWMLNGTFLDVDFPEKNRLLLEFPREGDLIRYKSPSAKRGYYVWKPYVVLKALLSPDLPWYRGVLVYSDAGGYFVGPIQSLVDTYLNGSDVVAFQDFMLEGDWTKRDAFLALDADHIAIALSQQYATGIILMRKTPLAVSLAHSWLKACQDRRVMTEEPSVMGQPDYPGFKNHNDDQSAFSLLFKLYGFRGFSVITRDKHIHFARNKKKFELRAEATAQGRRLGVDDYLTQTTAALQEAIKR</sequence>
<dbReference type="VEuPathDB" id="CryptoDB:Vbra_12618"/>
<dbReference type="OrthoDB" id="440187at2759"/>
<feature type="region of interest" description="Disordered" evidence="1">
    <location>
        <begin position="1"/>
        <end position="29"/>
    </location>
</feature>
<dbReference type="InParanoid" id="A0A0G4EP13"/>
<evidence type="ECO:0000313" key="3">
    <source>
        <dbReference type="Proteomes" id="UP000041254"/>
    </source>
</evidence>
<evidence type="ECO:0000313" key="2">
    <source>
        <dbReference type="EMBL" id="CEL99550.1"/>
    </source>
</evidence>
<organism evidence="2 3">
    <name type="scientific">Vitrella brassicaformis (strain CCMP3155)</name>
    <dbReference type="NCBI Taxonomy" id="1169540"/>
    <lineage>
        <taxon>Eukaryota</taxon>
        <taxon>Sar</taxon>
        <taxon>Alveolata</taxon>
        <taxon>Colpodellida</taxon>
        <taxon>Vitrellaceae</taxon>
        <taxon>Vitrella</taxon>
    </lineage>
</organism>
<dbReference type="EMBL" id="CDMY01000283">
    <property type="protein sequence ID" value="CEL99550.1"/>
    <property type="molecule type" value="Genomic_DNA"/>
</dbReference>
<dbReference type="Proteomes" id="UP000041254">
    <property type="component" value="Unassembled WGS sequence"/>
</dbReference>
<evidence type="ECO:0000256" key="1">
    <source>
        <dbReference type="SAM" id="MobiDB-lite"/>
    </source>
</evidence>
<name>A0A0G4EP13_VITBC</name>
<accession>A0A0G4EP13</accession>
<dbReference type="AlphaFoldDB" id="A0A0G4EP13"/>
<keyword evidence="3" id="KW-1185">Reference proteome</keyword>
<evidence type="ECO:0008006" key="4">
    <source>
        <dbReference type="Google" id="ProtNLM"/>
    </source>
</evidence>
<protein>
    <recommendedName>
        <fullName evidence="4">Nucleotide-diphospho-sugar transferase domain-containing protein</fullName>
    </recommendedName>
</protein>
<reference evidence="2 3" key="1">
    <citation type="submission" date="2014-11" db="EMBL/GenBank/DDBJ databases">
        <authorList>
            <person name="Zhu J."/>
            <person name="Qi W."/>
            <person name="Song R."/>
        </authorList>
    </citation>
    <scope>NUCLEOTIDE SEQUENCE [LARGE SCALE GENOMIC DNA]</scope>
</reference>
<proteinExistence type="predicted"/>